<evidence type="ECO:0000256" key="5">
    <source>
        <dbReference type="ARBA" id="ARBA00022679"/>
    </source>
</evidence>
<keyword evidence="9 11" id="KW-0472">Membrane</keyword>
<keyword evidence="11" id="KW-0997">Cell inner membrane</keyword>
<dbReference type="GO" id="GO:0005886">
    <property type="term" value="C:plasma membrane"/>
    <property type="evidence" value="ECO:0007669"/>
    <property type="project" value="UniProtKB-SubCell"/>
</dbReference>
<dbReference type="PANTHER" id="PTHR13285:SF23">
    <property type="entry name" value="TEICHOIC ACID D-ALANYLTRANSFERASE"/>
    <property type="match status" value="1"/>
</dbReference>
<reference evidence="13 14" key="1">
    <citation type="submission" date="2020-08" db="EMBL/GenBank/DDBJ databases">
        <title>Genomic Encyclopedia of Type Strains, Phase III (KMG-III): the genomes of soil and plant-associated and newly described type strains.</title>
        <authorList>
            <person name="Whitman W."/>
        </authorList>
    </citation>
    <scope>NUCLEOTIDE SEQUENCE [LARGE SCALE GENOMIC DNA]</scope>
    <source>
        <strain evidence="13 14">CECT 8799</strain>
    </source>
</reference>
<dbReference type="PANTHER" id="PTHR13285">
    <property type="entry name" value="ACYLTRANSFERASE"/>
    <property type="match status" value="1"/>
</dbReference>
<dbReference type="PIRSF" id="PIRSF016636">
    <property type="entry name" value="AlgI_DltB"/>
    <property type="match status" value="1"/>
</dbReference>
<evidence type="ECO:0000256" key="1">
    <source>
        <dbReference type="ARBA" id="ARBA00004651"/>
    </source>
</evidence>
<feature type="transmembrane region" description="Helical" evidence="12">
    <location>
        <begin position="252"/>
        <end position="274"/>
    </location>
</feature>
<organism evidence="13 14">
    <name type="scientific">Microbulbifer rhizosphaerae</name>
    <dbReference type="NCBI Taxonomy" id="1562603"/>
    <lineage>
        <taxon>Bacteria</taxon>
        <taxon>Pseudomonadati</taxon>
        <taxon>Pseudomonadota</taxon>
        <taxon>Gammaproteobacteria</taxon>
        <taxon>Cellvibrionales</taxon>
        <taxon>Microbulbiferaceae</taxon>
        <taxon>Microbulbifer</taxon>
    </lineage>
</organism>
<gene>
    <name evidence="13" type="ORF">FHS09_003192</name>
</gene>
<keyword evidence="10 11" id="KW-0012">Acyltransferase</keyword>
<evidence type="ECO:0000313" key="13">
    <source>
        <dbReference type="EMBL" id="MBB3062347.1"/>
    </source>
</evidence>
<dbReference type="GO" id="GO:0042121">
    <property type="term" value="P:alginic acid biosynthetic process"/>
    <property type="evidence" value="ECO:0007669"/>
    <property type="project" value="UniProtKB-UniRule"/>
</dbReference>
<feature type="transmembrane region" description="Helical" evidence="12">
    <location>
        <begin position="443"/>
        <end position="460"/>
    </location>
</feature>
<dbReference type="UniPathway" id="UPA00286"/>
<dbReference type="Proteomes" id="UP000535937">
    <property type="component" value="Unassembled WGS sequence"/>
</dbReference>
<evidence type="ECO:0000256" key="3">
    <source>
        <dbReference type="ARBA" id="ARBA00010323"/>
    </source>
</evidence>
<evidence type="ECO:0000256" key="7">
    <source>
        <dbReference type="ARBA" id="ARBA00022841"/>
    </source>
</evidence>
<dbReference type="Pfam" id="PF03062">
    <property type="entry name" value="MBOAT"/>
    <property type="match status" value="1"/>
</dbReference>
<protein>
    <recommendedName>
        <fullName evidence="11">Probable alginate O-acetylase</fullName>
        <ecNumber evidence="11">2.3.1.-</ecNumber>
    </recommendedName>
</protein>
<comment type="caution">
    <text evidence="13">The sequence shown here is derived from an EMBL/GenBank/DDBJ whole genome shotgun (WGS) entry which is preliminary data.</text>
</comment>
<dbReference type="GO" id="GO:0016746">
    <property type="term" value="F:acyltransferase activity"/>
    <property type="evidence" value="ECO:0007669"/>
    <property type="project" value="UniProtKB-KW"/>
</dbReference>
<feature type="transmembrane region" description="Helical" evidence="12">
    <location>
        <begin position="116"/>
        <end position="132"/>
    </location>
</feature>
<evidence type="ECO:0000256" key="11">
    <source>
        <dbReference type="PIRNR" id="PIRNR016636"/>
    </source>
</evidence>
<evidence type="ECO:0000256" key="9">
    <source>
        <dbReference type="ARBA" id="ARBA00023136"/>
    </source>
</evidence>
<sequence>MIFNTPLFFAFFIVFLLFYGFVFLQRRPRVYLILVASLVFYGAWNYAFIPLLVGSAVVDYFLAQGIAAAPAGRRRKILLGISIAVNLGILAVFKYADFAIGSVADLLRLLGYEPSLSSLELILPVGISFYTFQSMSYTIDVYRGDMQPRRGLVEFTAALAFFPQLVAGPILRARQILPQFHRLPLPTWTNAKYGFLLITVGLMKKTVADLLAGPVATAFDSSGPVSLMESWTGVLAFAGQIYGDFSGYSDMAIGLALLLGFQIPLNFRLPYFALSPVDFWRRWHISLSSWLRDYLYIPLGGNRGGNRYRNIFITMLLGGLWHGAAWTFVAWGAFHGALIGATHKLSELRLFAPFVQSRSLWMRLFKWAFTFYLILIGWVLFRAASLEGAWQMLVTLHSIGAALPSPSQGAALVFGLVAAALLAMHLMDYGVLEYGERLAQKPWGFWPALVTVQALCLMIGEPSSEFIYFQF</sequence>
<dbReference type="PIRSF" id="PIRSF500217">
    <property type="entry name" value="AlgI"/>
    <property type="match status" value="1"/>
</dbReference>
<dbReference type="InterPro" id="IPR028362">
    <property type="entry name" value="AlgI"/>
</dbReference>
<feature type="transmembrane region" description="Helical" evidence="12">
    <location>
        <begin position="311"/>
        <end position="340"/>
    </location>
</feature>
<keyword evidence="5 11" id="KW-0808">Transferase</keyword>
<evidence type="ECO:0000256" key="8">
    <source>
        <dbReference type="ARBA" id="ARBA00022989"/>
    </source>
</evidence>
<keyword evidence="7 11" id="KW-0016">Alginate biosynthesis</keyword>
<evidence type="ECO:0000313" key="14">
    <source>
        <dbReference type="Proteomes" id="UP000535937"/>
    </source>
</evidence>
<feature type="transmembrane region" description="Helical" evidence="12">
    <location>
        <begin position="77"/>
        <end position="96"/>
    </location>
</feature>
<keyword evidence="6 11" id="KW-0812">Transmembrane</keyword>
<accession>A0A7W4WEP1</accession>
<dbReference type="InterPro" id="IPR004299">
    <property type="entry name" value="MBOAT_fam"/>
</dbReference>
<dbReference type="InterPro" id="IPR051085">
    <property type="entry name" value="MB_O-acyltransferase"/>
</dbReference>
<evidence type="ECO:0000256" key="6">
    <source>
        <dbReference type="ARBA" id="ARBA00022692"/>
    </source>
</evidence>
<evidence type="ECO:0000256" key="2">
    <source>
        <dbReference type="ARBA" id="ARBA00005182"/>
    </source>
</evidence>
<comment type="similarity">
    <text evidence="3 11">Belongs to the membrane-bound acyltransferase family.</text>
</comment>
<keyword evidence="4 11" id="KW-1003">Cell membrane</keyword>
<evidence type="ECO:0000256" key="4">
    <source>
        <dbReference type="ARBA" id="ARBA00022475"/>
    </source>
</evidence>
<feature type="transmembrane region" description="Helical" evidence="12">
    <location>
        <begin position="411"/>
        <end position="431"/>
    </location>
</feature>
<proteinExistence type="inferred from homology"/>
<feature type="transmembrane region" description="Helical" evidence="12">
    <location>
        <begin position="6"/>
        <end position="24"/>
    </location>
</feature>
<dbReference type="EC" id="2.3.1.-" evidence="11"/>
<keyword evidence="8 12" id="KW-1133">Transmembrane helix</keyword>
<feature type="transmembrane region" description="Helical" evidence="12">
    <location>
        <begin position="31"/>
        <end position="47"/>
    </location>
</feature>
<dbReference type="AlphaFoldDB" id="A0A7W4WEP1"/>
<evidence type="ECO:0000256" key="12">
    <source>
        <dbReference type="SAM" id="Phobius"/>
    </source>
</evidence>
<comment type="pathway">
    <text evidence="2 11">Glycan biosynthesis; alginate biosynthesis.</text>
</comment>
<feature type="transmembrane region" description="Helical" evidence="12">
    <location>
        <begin position="152"/>
        <end position="171"/>
    </location>
</feature>
<evidence type="ECO:0000256" key="10">
    <source>
        <dbReference type="ARBA" id="ARBA00023315"/>
    </source>
</evidence>
<comment type="subcellular location">
    <subcellularLocation>
        <location evidence="11">Cell inner membrane</location>
    </subcellularLocation>
    <subcellularLocation>
        <location evidence="1">Cell membrane</location>
        <topology evidence="1">Multi-pass membrane protein</topology>
    </subcellularLocation>
</comment>
<dbReference type="EMBL" id="JACHWZ010000015">
    <property type="protein sequence ID" value="MBB3062347.1"/>
    <property type="molecule type" value="Genomic_DNA"/>
</dbReference>
<feature type="transmembrane region" description="Helical" evidence="12">
    <location>
        <begin position="360"/>
        <end position="381"/>
    </location>
</feature>
<dbReference type="InterPro" id="IPR024194">
    <property type="entry name" value="Ac/AlaTfrase_AlgI/DltB"/>
</dbReference>
<keyword evidence="14" id="KW-1185">Reference proteome</keyword>
<name>A0A7W4WEP1_9GAMM</name>
<dbReference type="RefSeq" id="WP_183461575.1">
    <property type="nucleotide sequence ID" value="NZ_JACHWZ010000015.1"/>
</dbReference>